<reference evidence="1 2" key="1">
    <citation type="journal article" date="2018" name="Mol. Biol. Evol.">
        <title>Analysis of the draft genome of the red seaweed Gracilariopsis chorda provides insights into genome size evolution in Rhodophyta.</title>
        <authorList>
            <person name="Lee J."/>
            <person name="Yang E.C."/>
            <person name="Graf L."/>
            <person name="Yang J.H."/>
            <person name="Qiu H."/>
            <person name="Zel Zion U."/>
            <person name="Chan C.X."/>
            <person name="Stephens T.G."/>
            <person name="Weber A.P.M."/>
            <person name="Boo G.H."/>
            <person name="Boo S.M."/>
            <person name="Kim K.M."/>
            <person name="Shin Y."/>
            <person name="Jung M."/>
            <person name="Lee S.J."/>
            <person name="Yim H.S."/>
            <person name="Lee J.H."/>
            <person name="Bhattacharya D."/>
            <person name="Yoon H.S."/>
        </authorList>
    </citation>
    <scope>NUCLEOTIDE SEQUENCE [LARGE SCALE GENOMIC DNA]</scope>
    <source>
        <strain evidence="1 2">SKKU-2015</strain>
        <tissue evidence="1">Whole body</tissue>
    </source>
</reference>
<keyword evidence="2" id="KW-1185">Reference proteome</keyword>
<comment type="caution">
    <text evidence="1">The sequence shown here is derived from an EMBL/GenBank/DDBJ whole genome shotgun (WGS) entry which is preliminary data.</text>
</comment>
<organism evidence="1 2">
    <name type="scientific">Gracilariopsis chorda</name>
    <dbReference type="NCBI Taxonomy" id="448386"/>
    <lineage>
        <taxon>Eukaryota</taxon>
        <taxon>Rhodophyta</taxon>
        <taxon>Florideophyceae</taxon>
        <taxon>Rhodymeniophycidae</taxon>
        <taxon>Gracilariales</taxon>
        <taxon>Gracilariaceae</taxon>
        <taxon>Gracilariopsis</taxon>
    </lineage>
</organism>
<proteinExistence type="predicted"/>
<sequence>MPITAEEAIEIWRKESSDRGYKAVRLFGNAANRRKYIVGYEDWMWSKTGQKNLFLRYRAPIELISEFGPVTLRINEEETTERWKAAIDGFNQHFKLRERPQSISAILKSR</sequence>
<dbReference type="AlphaFoldDB" id="A0A2V3IYA6"/>
<evidence type="ECO:0000313" key="2">
    <source>
        <dbReference type="Proteomes" id="UP000247409"/>
    </source>
</evidence>
<evidence type="ECO:0000313" key="1">
    <source>
        <dbReference type="EMBL" id="PXF47101.1"/>
    </source>
</evidence>
<gene>
    <name evidence="1" type="ORF">BWQ96_03178</name>
</gene>
<dbReference type="EMBL" id="NBIV01000029">
    <property type="protein sequence ID" value="PXF47101.1"/>
    <property type="molecule type" value="Genomic_DNA"/>
</dbReference>
<protein>
    <submittedName>
        <fullName evidence="1">Uncharacterized protein</fullName>
    </submittedName>
</protein>
<accession>A0A2V3IYA6</accession>
<name>A0A2V3IYA6_9FLOR</name>
<dbReference type="Proteomes" id="UP000247409">
    <property type="component" value="Unassembled WGS sequence"/>
</dbReference>